<name>A0ABQ7BDM2_BRACR</name>
<sequence length="273" mass="31863">MFLFIYMYTKTFAWSKIYVPNLARTIAMFIGIAIWVTSTPYFRRKKFEIFLYTHQRYGLYIIFYVFHVGDSWLCMILPNIVLFFIDRYLRFPQSTKRSMLLNARLLPSDNIELTYSKVRSCHTTYHLESIHSILSPSIGQEKRIDIEETFKKKEGRAEKCERSMQSESSGNRKSGEILTRKEASQGVEVREWSPVSPGRVDMNLLQEDDDGILISASKFSVLNLDVEEGEILVDKQNMEETNEEKDQRGELESDLLEDNILSQYGNEKIESVT</sequence>
<dbReference type="PANTHER" id="PTHR11972:SF79">
    <property type="entry name" value="FERRIC REDUCTION OXIDASE 4-RELATED"/>
    <property type="match status" value="1"/>
</dbReference>
<accession>A0ABQ7BDM2</accession>
<keyword evidence="1" id="KW-0560">Oxidoreductase</keyword>
<dbReference type="EMBL" id="QGKV02001507">
    <property type="protein sequence ID" value="KAF3530369.1"/>
    <property type="molecule type" value="Genomic_DNA"/>
</dbReference>
<feature type="region of interest" description="Disordered" evidence="2">
    <location>
        <begin position="155"/>
        <end position="183"/>
    </location>
</feature>
<keyword evidence="3" id="KW-0472">Membrane</keyword>
<dbReference type="PANTHER" id="PTHR11972">
    <property type="entry name" value="NADPH OXIDASE"/>
    <property type="match status" value="1"/>
</dbReference>
<feature type="transmembrane region" description="Helical" evidence="3">
    <location>
        <begin position="61"/>
        <end position="85"/>
    </location>
</feature>
<evidence type="ECO:0000256" key="3">
    <source>
        <dbReference type="SAM" id="Phobius"/>
    </source>
</evidence>
<dbReference type="InterPro" id="IPR050369">
    <property type="entry name" value="RBOH/FRE"/>
</dbReference>
<keyword evidence="3" id="KW-0812">Transmembrane</keyword>
<feature type="transmembrane region" description="Helical" evidence="3">
    <location>
        <begin position="21"/>
        <end position="41"/>
    </location>
</feature>
<keyword evidence="3" id="KW-1133">Transmembrane helix</keyword>
<evidence type="ECO:0000313" key="4">
    <source>
        <dbReference type="EMBL" id="KAF3530369.1"/>
    </source>
</evidence>
<protein>
    <recommendedName>
        <fullName evidence="6">Ferric oxidoreductase domain-containing protein</fullName>
    </recommendedName>
</protein>
<feature type="compositionally biased region" description="Basic and acidic residues" evidence="2">
    <location>
        <begin position="155"/>
        <end position="164"/>
    </location>
</feature>
<feature type="compositionally biased region" description="Basic and acidic residues" evidence="2">
    <location>
        <begin position="173"/>
        <end position="183"/>
    </location>
</feature>
<evidence type="ECO:0008006" key="6">
    <source>
        <dbReference type="Google" id="ProtNLM"/>
    </source>
</evidence>
<evidence type="ECO:0000256" key="2">
    <source>
        <dbReference type="SAM" id="MobiDB-lite"/>
    </source>
</evidence>
<evidence type="ECO:0000313" key="5">
    <source>
        <dbReference type="Proteomes" id="UP000266723"/>
    </source>
</evidence>
<dbReference type="Proteomes" id="UP000266723">
    <property type="component" value="Unassembled WGS sequence"/>
</dbReference>
<gene>
    <name evidence="4" type="ORF">DY000_02040451</name>
</gene>
<proteinExistence type="predicted"/>
<organism evidence="4 5">
    <name type="scientific">Brassica cretica</name>
    <name type="common">Mustard</name>
    <dbReference type="NCBI Taxonomy" id="69181"/>
    <lineage>
        <taxon>Eukaryota</taxon>
        <taxon>Viridiplantae</taxon>
        <taxon>Streptophyta</taxon>
        <taxon>Embryophyta</taxon>
        <taxon>Tracheophyta</taxon>
        <taxon>Spermatophyta</taxon>
        <taxon>Magnoliopsida</taxon>
        <taxon>eudicotyledons</taxon>
        <taxon>Gunneridae</taxon>
        <taxon>Pentapetalae</taxon>
        <taxon>rosids</taxon>
        <taxon>malvids</taxon>
        <taxon>Brassicales</taxon>
        <taxon>Brassicaceae</taxon>
        <taxon>Brassiceae</taxon>
        <taxon>Brassica</taxon>
    </lineage>
</organism>
<keyword evidence="5" id="KW-1185">Reference proteome</keyword>
<feature type="region of interest" description="Disordered" evidence="2">
    <location>
        <begin position="234"/>
        <end position="259"/>
    </location>
</feature>
<feature type="compositionally biased region" description="Basic and acidic residues" evidence="2">
    <location>
        <begin position="234"/>
        <end position="251"/>
    </location>
</feature>
<comment type="caution">
    <text evidence="4">The sequence shown here is derived from an EMBL/GenBank/DDBJ whole genome shotgun (WGS) entry which is preliminary data.</text>
</comment>
<evidence type="ECO:0000256" key="1">
    <source>
        <dbReference type="ARBA" id="ARBA00023002"/>
    </source>
</evidence>
<reference evidence="4 5" key="1">
    <citation type="journal article" date="2020" name="BMC Genomics">
        <title>Intraspecific diversification of the crop wild relative Brassica cretica Lam. using demographic model selection.</title>
        <authorList>
            <person name="Kioukis A."/>
            <person name="Michalopoulou V.A."/>
            <person name="Briers L."/>
            <person name="Pirintsos S."/>
            <person name="Studholme D.J."/>
            <person name="Pavlidis P."/>
            <person name="Sarris P.F."/>
        </authorList>
    </citation>
    <scope>NUCLEOTIDE SEQUENCE [LARGE SCALE GENOMIC DNA]</scope>
    <source>
        <strain evidence="5">cv. PFS-1207/04</strain>
    </source>
</reference>